<dbReference type="PROSITE" id="PS51073">
    <property type="entry name" value="RPEL"/>
    <property type="match status" value="1"/>
</dbReference>
<dbReference type="GeneID" id="19109005"/>
<dbReference type="PROSITE" id="PS00950">
    <property type="entry name" value="BACTERIAL_OPSIN_1"/>
    <property type="match status" value="1"/>
</dbReference>
<dbReference type="Gene3D" id="1.20.1070.10">
    <property type="entry name" value="Rhodopsin 7-helix transmembrane proteins"/>
    <property type="match status" value="1"/>
</dbReference>
<keyword evidence="5 14" id="KW-0812">Transmembrane</keyword>
<dbReference type="GO" id="GO:0009881">
    <property type="term" value="F:photoreceptor activity"/>
    <property type="evidence" value="ECO:0007669"/>
    <property type="project" value="UniProtKB-KW"/>
</dbReference>
<keyword evidence="7" id="KW-0681">Retinal protein</keyword>
<dbReference type="HOGENOM" id="CLU_054785_0_0_1"/>
<dbReference type="Gene3D" id="6.10.150.10">
    <property type="match status" value="1"/>
</dbReference>
<dbReference type="FunFam" id="1.20.1070.10:FF:000160">
    <property type="entry name" value="Related to Opsin-1"/>
    <property type="match status" value="1"/>
</dbReference>
<feature type="repeat" description="RPEL" evidence="12">
    <location>
        <begin position="346"/>
        <end position="371"/>
    </location>
</feature>
<keyword evidence="8 14" id="KW-1133">Transmembrane helix</keyword>
<feature type="transmembrane region" description="Helical" evidence="14">
    <location>
        <begin position="45"/>
        <end position="66"/>
    </location>
</feature>
<dbReference type="GO" id="GO:0005783">
    <property type="term" value="C:endoplasmic reticulum"/>
    <property type="evidence" value="ECO:0007669"/>
    <property type="project" value="TreeGrafter"/>
</dbReference>
<dbReference type="AlphaFoldDB" id="M2LKG9"/>
<dbReference type="InterPro" id="IPR001425">
    <property type="entry name" value="Arc/bac/fun_rhodopsins"/>
</dbReference>
<gene>
    <name evidence="15" type="ORF">BAUCODRAFT_149869</name>
</gene>
<evidence type="ECO:0000256" key="6">
    <source>
        <dbReference type="ARBA" id="ARBA00022737"/>
    </source>
</evidence>
<protein>
    <recommendedName>
        <fullName evidence="17">Opsin-1</fullName>
    </recommendedName>
</protein>
<dbReference type="RefSeq" id="XP_007678484.1">
    <property type="nucleotide sequence ID" value="XM_007680294.1"/>
</dbReference>
<dbReference type="KEGG" id="bcom:BAUCODRAFT_149869"/>
<evidence type="ECO:0000313" key="15">
    <source>
        <dbReference type="EMBL" id="EMC94772.1"/>
    </source>
</evidence>
<proteinExistence type="inferred from homology"/>
<feature type="transmembrane region" description="Helical" evidence="14">
    <location>
        <begin position="249"/>
        <end position="269"/>
    </location>
</feature>
<feature type="transmembrane region" description="Helical" evidence="14">
    <location>
        <begin position="72"/>
        <end position="91"/>
    </location>
</feature>
<feature type="region of interest" description="Disordered" evidence="13">
    <location>
        <begin position="295"/>
        <end position="377"/>
    </location>
</feature>
<dbReference type="OMA" id="ILWTAYP"/>
<reference evidence="15 16" key="1">
    <citation type="journal article" date="2012" name="PLoS Pathog.">
        <title>Diverse lifestyles and strategies of plant pathogenesis encoded in the genomes of eighteen Dothideomycetes fungi.</title>
        <authorList>
            <person name="Ohm R.A."/>
            <person name="Feau N."/>
            <person name="Henrissat B."/>
            <person name="Schoch C.L."/>
            <person name="Horwitz B.A."/>
            <person name="Barry K.W."/>
            <person name="Condon B.J."/>
            <person name="Copeland A.C."/>
            <person name="Dhillon B."/>
            <person name="Glaser F."/>
            <person name="Hesse C.N."/>
            <person name="Kosti I."/>
            <person name="LaButti K."/>
            <person name="Lindquist E.A."/>
            <person name="Lucas S."/>
            <person name="Salamov A.A."/>
            <person name="Bradshaw R.E."/>
            <person name="Ciuffetti L."/>
            <person name="Hamelin R.C."/>
            <person name="Kema G.H.J."/>
            <person name="Lawrence C."/>
            <person name="Scott J.A."/>
            <person name="Spatafora J.W."/>
            <person name="Turgeon B.G."/>
            <person name="de Wit P.J.G.M."/>
            <person name="Zhong S."/>
            <person name="Goodwin S.B."/>
            <person name="Grigoriev I.V."/>
        </authorList>
    </citation>
    <scope>NUCLEOTIDE SEQUENCE [LARGE SCALE GENOMIC DNA]</scope>
    <source>
        <strain evidence="15 16">UAMH 10762</strain>
    </source>
</reference>
<comment type="subcellular location">
    <subcellularLocation>
        <location evidence="1">Membrane</location>
        <topology evidence="1">Multi-pass membrane protein</topology>
    </subcellularLocation>
</comment>
<keyword evidence="4" id="KW-0716">Sensory transduction</keyword>
<keyword evidence="16" id="KW-1185">Reference proteome</keyword>
<evidence type="ECO:0000256" key="1">
    <source>
        <dbReference type="ARBA" id="ARBA00004141"/>
    </source>
</evidence>
<dbReference type="GO" id="GO:0005886">
    <property type="term" value="C:plasma membrane"/>
    <property type="evidence" value="ECO:0007669"/>
    <property type="project" value="TreeGrafter"/>
</dbReference>
<keyword evidence="9" id="KW-0157">Chromophore</keyword>
<evidence type="ECO:0000313" key="16">
    <source>
        <dbReference type="Proteomes" id="UP000011761"/>
    </source>
</evidence>
<evidence type="ECO:0000256" key="12">
    <source>
        <dbReference type="PROSITE-ProRule" id="PRU00401"/>
    </source>
</evidence>
<dbReference type="GO" id="GO:0007602">
    <property type="term" value="P:phototransduction"/>
    <property type="evidence" value="ECO:0007669"/>
    <property type="project" value="UniProtKB-KW"/>
</dbReference>
<feature type="compositionally biased region" description="Basic and acidic residues" evidence="13">
    <location>
        <begin position="334"/>
        <end position="363"/>
    </location>
</feature>
<dbReference type="eggNOG" id="ENOG502RZKV">
    <property type="taxonomic scope" value="Eukaryota"/>
</dbReference>
<feature type="transmembrane region" description="Helical" evidence="14">
    <location>
        <begin position="136"/>
        <end position="168"/>
    </location>
</feature>
<organism evidence="15 16">
    <name type="scientific">Baudoinia panamericana (strain UAMH 10762)</name>
    <name type="common">Angels' share fungus</name>
    <name type="synonym">Baudoinia compniacensis (strain UAMH 10762)</name>
    <dbReference type="NCBI Taxonomy" id="717646"/>
    <lineage>
        <taxon>Eukaryota</taxon>
        <taxon>Fungi</taxon>
        <taxon>Dikarya</taxon>
        <taxon>Ascomycota</taxon>
        <taxon>Pezizomycotina</taxon>
        <taxon>Dothideomycetes</taxon>
        <taxon>Dothideomycetidae</taxon>
        <taxon>Mycosphaerellales</taxon>
        <taxon>Teratosphaeriaceae</taxon>
        <taxon>Baudoinia</taxon>
    </lineage>
</organism>
<feature type="transmembrane region" description="Helical" evidence="14">
    <location>
        <begin position="180"/>
        <end position="200"/>
    </location>
</feature>
<accession>M2LKG9</accession>
<dbReference type="CDD" id="cd15028">
    <property type="entry name" value="7tm_Opsin-1_euk"/>
    <property type="match status" value="1"/>
</dbReference>
<dbReference type="GO" id="GO:0005216">
    <property type="term" value="F:monoatomic ion channel activity"/>
    <property type="evidence" value="ECO:0007669"/>
    <property type="project" value="InterPro"/>
</dbReference>
<name>M2LKG9_BAUPA</name>
<dbReference type="PANTHER" id="PTHR28286:SF2">
    <property type="entry name" value="BACTERIORHODOPSIN _OPSIN, NOPA (EUROFUNG)"/>
    <property type="match status" value="1"/>
</dbReference>
<evidence type="ECO:0008006" key="17">
    <source>
        <dbReference type="Google" id="ProtNLM"/>
    </source>
</evidence>
<dbReference type="SUPFAM" id="SSF81321">
    <property type="entry name" value="Family A G protein-coupled receptor-like"/>
    <property type="match status" value="1"/>
</dbReference>
<evidence type="ECO:0000256" key="11">
    <source>
        <dbReference type="ARBA" id="ARBA00023170"/>
    </source>
</evidence>
<evidence type="ECO:0000256" key="13">
    <source>
        <dbReference type="SAM" id="MobiDB-lite"/>
    </source>
</evidence>
<dbReference type="Pfam" id="PF01036">
    <property type="entry name" value="Bac_rhodopsin"/>
    <property type="match status" value="1"/>
</dbReference>
<dbReference type="PANTHER" id="PTHR28286">
    <property type="match status" value="1"/>
</dbReference>
<feature type="compositionally biased region" description="Basic and acidic residues" evidence="13">
    <location>
        <begin position="304"/>
        <end position="319"/>
    </location>
</feature>
<dbReference type="SMART" id="SM00707">
    <property type="entry name" value="RPEL"/>
    <property type="match status" value="2"/>
</dbReference>
<keyword evidence="3" id="KW-0600">Photoreceptor protein</keyword>
<evidence type="ECO:0000256" key="4">
    <source>
        <dbReference type="ARBA" id="ARBA00022606"/>
    </source>
</evidence>
<comment type="similarity">
    <text evidence="2">Belongs to the archaeal/bacterial/fungal opsin family.</text>
</comment>
<evidence type="ECO:0000256" key="3">
    <source>
        <dbReference type="ARBA" id="ARBA00022543"/>
    </source>
</evidence>
<keyword evidence="10 14" id="KW-0472">Membrane</keyword>
<dbReference type="EMBL" id="KB445558">
    <property type="protein sequence ID" value="EMC94772.1"/>
    <property type="molecule type" value="Genomic_DNA"/>
</dbReference>
<keyword evidence="6" id="KW-0677">Repeat</keyword>
<dbReference type="PRINTS" id="PR00251">
    <property type="entry name" value="BACTRLOPSIN"/>
</dbReference>
<dbReference type="Pfam" id="PF02755">
    <property type="entry name" value="RPEL"/>
    <property type="match status" value="2"/>
</dbReference>
<evidence type="ECO:0000256" key="5">
    <source>
        <dbReference type="ARBA" id="ARBA00022692"/>
    </source>
</evidence>
<keyword evidence="11" id="KW-0675">Receptor</keyword>
<feature type="transmembrane region" description="Helical" evidence="14">
    <location>
        <begin position="212"/>
        <end position="237"/>
    </location>
</feature>
<dbReference type="PROSITE" id="PS00327">
    <property type="entry name" value="BACTERIAL_OPSIN_RET"/>
    <property type="match status" value="1"/>
</dbReference>
<evidence type="ECO:0000256" key="2">
    <source>
        <dbReference type="ARBA" id="ARBA00008130"/>
    </source>
</evidence>
<evidence type="ECO:0000256" key="8">
    <source>
        <dbReference type="ARBA" id="ARBA00022989"/>
    </source>
</evidence>
<sequence length="377" mass="41689">MIVDPVQAFATGTIPIATSSATPLPTIIPSLPEYQTATDTGNRTLWVVFVVMLVASIVFAGLSWNVPMSKRLYHIVTCLITIFASLSYFAMATGHGIGYHHVVERESHKHVPDTTYDVYREVYWARYVDWSLTTPLLLLDLCLLAGISGGNIMIAIVADIIMILGGLFAAFGSEGTPQKWGWYTIACIAYLVVIWQLAYNGRAMAMSKGGKVGNFFAAIGGFTLVIWTVYPIIWGIADGSRNMNVDEEIIAYAVLDILAKPVFGTWLIYTHMTMPETNVEIGGFWSEGLKGEGQLRVGDDDEGKQDGLAKRPEKDELVERNILPDSMAAPALQEKQRELEKHMRADSLEKHLQQRPKVEELVKEGILQPDENPIAEG</sequence>
<evidence type="ECO:0000256" key="10">
    <source>
        <dbReference type="ARBA" id="ARBA00023136"/>
    </source>
</evidence>
<dbReference type="Proteomes" id="UP000011761">
    <property type="component" value="Unassembled WGS sequence"/>
</dbReference>
<dbReference type="InterPro" id="IPR018229">
    <property type="entry name" value="Rhodopsin_retinal_BS"/>
</dbReference>
<evidence type="ECO:0000256" key="7">
    <source>
        <dbReference type="ARBA" id="ARBA00022925"/>
    </source>
</evidence>
<evidence type="ECO:0000256" key="14">
    <source>
        <dbReference type="SAM" id="Phobius"/>
    </source>
</evidence>
<dbReference type="SMART" id="SM01021">
    <property type="entry name" value="Bac_rhodopsin"/>
    <property type="match status" value="1"/>
</dbReference>
<dbReference type="InterPro" id="IPR004018">
    <property type="entry name" value="RPEL_repeat"/>
</dbReference>
<dbReference type="OrthoDB" id="10261467at2759"/>
<evidence type="ECO:0000256" key="9">
    <source>
        <dbReference type="ARBA" id="ARBA00022991"/>
    </source>
</evidence>